<keyword evidence="3" id="KW-0808">Transferase</keyword>
<dbReference type="InterPro" id="IPR002213">
    <property type="entry name" value="UDP_glucos_trans"/>
</dbReference>
<feature type="signal peptide" evidence="4">
    <location>
        <begin position="1"/>
        <end position="21"/>
    </location>
</feature>
<comment type="caution">
    <text evidence="5">The sequence shown here is derived from an EMBL/GenBank/DDBJ whole genome shotgun (WGS) entry which is preliminary data.</text>
</comment>
<accession>A0A9P9YZF9</accession>
<evidence type="ECO:0000256" key="4">
    <source>
        <dbReference type="SAM" id="SignalP"/>
    </source>
</evidence>
<sequence>MRLISAWSALVVCLFLQQKLNHDMAKAANILGIFPYHCEAPFLVVRPWVQALVRRGHNVTLVTPEGLLPDIEGVRHIRVSKVNQHMQEMSDSDLILDFLISKWKESIVASTIYSHLSQDILCDDAMQRMLHDKSERFDLIMMEASNLDALYGLVEYYNATLMGLNSMGVSWFTEELAGNPAPSIYEPISHIGYSREDSLTSRLSNWIHITEEKLLVKLIMLPSQLRLFKKFFGYSDQKFYELRHRFSVILVNNHFSLGRVRSNVPNLVEVGGLHLSEPPEPCDMELQRFMDEAEHGVIYFSMGLDIMVKFLPEDIQQTLVTSFTKLKQRIVWKNEIFKMPNISDHIYVMEKAPQRHILEHPKVRLFITNGGLLSVMEAVHSGVPMLGLPLFFDQFGNLQWAQLAGMGKVLDINSLNADTLTTTIRLLIENPKYALRARNMSNTFWDRPMSPLDTAVWWTEYVLRNRDVSHLRIKAEEIPLLQYYNIDSILTFGFRLGVIAGSAIFLCRSLLQSNSVSRLKESFLYITSLIK</sequence>
<dbReference type="SUPFAM" id="SSF53756">
    <property type="entry name" value="UDP-Glycosyltransferase/glycogen phosphorylase"/>
    <property type="match status" value="1"/>
</dbReference>
<dbReference type="Pfam" id="PF00201">
    <property type="entry name" value="UDPGT"/>
    <property type="match status" value="1"/>
</dbReference>
<dbReference type="AlphaFoldDB" id="A0A9P9YZF9"/>
<dbReference type="FunFam" id="3.40.50.2000:FF:000021">
    <property type="entry name" value="UDP-glucuronosyltransferase"/>
    <property type="match status" value="1"/>
</dbReference>
<name>A0A9P9YZF9_9MUSC</name>
<comment type="similarity">
    <text evidence="1">Belongs to the UDP-glycosyltransferase family.</text>
</comment>
<evidence type="ECO:0000256" key="2">
    <source>
        <dbReference type="ARBA" id="ARBA00022676"/>
    </source>
</evidence>
<keyword evidence="6" id="KW-1185">Reference proteome</keyword>
<reference evidence="5" key="1">
    <citation type="journal article" date="2023" name="Genome Biol. Evol.">
        <title>Long-read-based Genome Assembly of Drosophila gunungcola Reveals Fewer Chemosensory Genes in Flower-breeding Species.</title>
        <authorList>
            <person name="Negi A."/>
            <person name="Liao B.Y."/>
            <person name="Yeh S.D."/>
        </authorList>
    </citation>
    <scope>NUCLEOTIDE SEQUENCE</scope>
    <source>
        <strain evidence="5">Sukarami</strain>
    </source>
</reference>
<evidence type="ECO:0000256" key="3">
    <source>
        <dbReference type="ARBA" id="ARBA00022679"/>
    </source>
</evidence>
<dbReference type="EMBL" id="JAMKOV010000001">
    <property type="protein sequence ID" value="KAI8045765.1"/>
    <property type="molecule type" value="Genomic_DNA"/>
</dbReference>
<evidence type="ECO:0000313" key="6">
    <source>
        <dbReference type="Proteomes" id="UP001059596"/>
    </source>
</evidence>
<dbReference type="GO" id="GO:0008194">
    <property type="term" value="F:UDP-glycosyltransferase activity"/>
    <property type="evidence" value="ECO:0007669"/>
    <property type="project" value="InterPro"/>
</dbReference>
<evidence type="ECO:0000313" key="5">
    <source>
        <dbReference type="EMBL" id="KAI8045765.1"/>
    </source>
</evidence>
<dbReference type="CDD" id="cd03784">
    <property type="entry name" value="GT1_Gtf-like"/>
    <property type="match status" value="1"/>
</dbReference>
<proteinExistence type="inferred from homology"/>
<evidence type="ECO:0008006" key="7">
    <source>
        <dbReference type="Google" id="ProtNLM"/>
    </source>
</evidence>
<dbReference type="OrthoDB" id="5835829at2759"/>
<organism evidence="5 6">
    <name type="scientific">Drosophila gunungcola</name>
    <name type="common">fruit fly</name>
    <dbReference type="NCBI Taxonomy" id="103775"/>
    <lineage>
        <taxon>Eukaryota</taxon>
        <taxon>Metazoa</taxon>
        <taxon>Ecdysozoa</taxon>
        <taxon>Arthropoda</taxon>
        <taxon>Hexapoda</taxon>
        <taxon>Insecta</taxon>
        <taxon>Pterygota</taxon>
        <taxon>Neoptera</taxon>
        <taxon>Endopterygota</taxon>
        <taxon>Diptera</taxon>
        <taxon>Brachycera</taxon>
        <taxon>Muscomorpha</taxon>
        <taxon>Ephydroidea</taxon>
        <taxon>Drosophilidae</taxon>
        <taxon>Drosophila</taxon>
        <taxon>Sophophora</taxon>
    </lineage>
</organism>
<evidence type="ECO:0000256" key="1">
    <source>
        <dbReference type="ARBA" id="ARBA00009995"/>
    </source>
</evidence>
<feature type="chain" id="PRO_5040319042" description="UDP-glucuronosyltransferase" evidence="4">
    <location>
        <begin position="22"/>
        <end position="531"/>
    </location>
</feature>
<keyword evidence="4" id="KW-0732">Signal</keyword>
<protein>
    <recommendedName>
        <fullName evidence="7">UDP-glucuronosyltransferase</fullName>
    </recommendedName>
</protein>
<dbReference type="Gene3D" id="3.40.50.2000">
    <property type="entry name" value="Glycogen Phosphorylase B"/>
    <property type="match status" value="1"/>
</dbReference>
<dbReference type="Proteomes" id="UP001059596">
    <property type="component" value="Chromosome 3R"/>
</dbReference>
<dbReference type="PANTHER" id="PTHR48043">
    <property type="entry name" value="EG:EG0003.4 PROTEIN-RELATED"/>
    <property type="match status" value="1"/>
</dbReference>
<keyword evidence="2" id="KW-0328">Glycosyltransferase</keyword>
<dbReference type="PANTHER" id="PTHR48043:SF145">
    <property type="entry name" value="FI06409P-RELATED"/>
    <property type="match status" value="1"/>
</dbReference>
<gene>
    <name evidence="5" type="ORF">M5D96_001952</name>
</gene>
<dbReference type="InterPro" id="IPR050271">
    <property type="entry name" value="UDP-glycosyltransferase"/>
</dbReference>